<dbReference type="AlphaFoldDB" id="A0A1W2GI15"/>
<dbReference type="Pfam" id="PF07730">
    <property type="entry name" value="HisKA_3"/>
    <property type="match status" value="1"/>
</dbReference>
<feature type="domain" description="PAS" evidence="9">
    <location>
        <begin position="271"/>
        <end position="341"/>
    </location>
</feature>
<dbReference type="InterPro" id="IPR011712">
    <property type="entry name" value="Sig_transdc_His_kin_sub3_dim/P"/>
</dbReference>
<keyword evidence="5" id="KW-0418">Kinase</keyword>
<dbReference type="SMART" id="SM00448">
    <property type="entry name" value="REC"/>
    <property type="match status" value="1"/>
</dbReference>
<evidence type="ECO:0000259" key="7">
    <source>
        <dbReference type="PROSITE" id="PS50109"/>
    </source>
</evidence>
<feature type="domain" description="Histidine kinase" evidence="7">
    <location>
        <begin position="660"/>
        <end position="853"/>
    </location>
</feature>
<dbReference type="SUPFAM" id="SSF52172">
    <property type="entry name" value="CheY-like"/>
    <property type="match status" value="1"/>
</dbReference>
<dbReference type="EMBL" id="FWYF01000003">
    <property type="protein sequence ID" value="SMD35998.1"/>
    <property type="molecule type" value="Genomic_DNA"/>
</dbReference>
<sequence length="860" mass="98178">MTNKNSRNGNQAERNIPRFLFFEDIVAELKLTLRILTKENIRFDYQSTDTEFEFKKLVVEFEPDLIIADFNLPNFNGMEALEWVQKEAPEIPFIFVTGSMGEERAVETLKQGASDFVLKGNLIRLPMVIKRALKEIEERKQKISAQKAFLTSEARYQQLIDNAPVGICELSFKGQVTTINRRGAEIFGTEKKNIHIKDIFDQKDLSQYKNWLKEKPNGKSFNGVFHAQDGKKLIDLTLIPHFNIETKVKTLIGVSQDITHRAKMESELQEKNALLESIFNAIPDVIYLKDKEGRYLMVNKSFEKISNLKAKDILNKKDKDLIEKTLADESEKADKKVLKSQALVTTMQTLTDHKGEVLIFDNHKSPIFDSVNKVVGIVGISRDVTESIHSQEKLKHSEAMLLEAENVANMGSWEFYVSLEKLFYSLGAAKMLGIQLSERTLKYKSFLKLCHPEDRLKIGEAFRSAVLDGESFQIEHRILQSDGSILWFQTKGKPSQNDRGNIDKIVGTVQDVTEQKRSHEKLEKSQLLLKEAQSMAQMGSFDWNITQNILNCSEEFNSILQFGQSDLWLTFDHYLERIHPSDRELSRKKIFDALATAETYDIEHRILLPNHSVKTVRAIGRFKTDSQNQVENLFGTIQDISKKKEAENALLEGQELERARIAREIHDGIGQLLAATNFNLAALDGMPELEVEQQLEKIHKTLEMTMDEARRITKNLSTKILDELGLEKAIYELCNEAQAISGISFKATYQLEKDDLGEKARVTVYRIIQESVNNMTKYSEASTASVKLAKKPNHILLYISDDGKGFDTKDPNYKSGHGLTNLKERTKTLHGFIDINSKPNNGTTIQVRIPFENKNNYDKN</sequence>
<comment type="catalytic activity">
    <reaction evidence="1">
        <text>ATP + protein L-histidine = ADP + protein N-phospho-L-histidine.</text>
        <dbReference type="EC" id="2.7.13.3"/>
    </reaction>
</comment>
<keyword evidence="3 6" id="KW-0597">Phosphoprotein</keyword>
<name>A0A1W2GI15_REIFA</name>
<dbReference type="PROSITE" id="PS50112">
    <property type="entry name" value="PAS"/>
    <property type="match status" value="2"/>
</dbReference>
<dbReference type="Pfam" id="PF13188">
    <property type="entry name" value="PAS_8"/>
    <property type="match status" value="1"/>
</dbReference>
<keyword evidence="12" id="KW-1185">Reference proteome</keyword>
<feature type="domain" description="PAS" evidence="9">
    <location>
        <begin position="152"/>
        <end position="194"/>
    </location>
</feature>
<dbReference type="Gene3D" id="3.40.50.2300">
    <property type="match status" value="1"/>
</dbReference>
<evidence type="ECO:0000256" key="2">
    <source>
        <dbReference type="ARBA" id="ARBA00012438"/>
    </source>
</evidence>
<dbReference type="SMART" id="SM00091">
    <property type="entry name" value="PAS"/>
    <property type="match status" value="4"/>
</dbReference>
<dbReference type="OrthoDB" id="5401121at2"/>
<dbReference type="InterPro" id="IPR000014">
    <property type="entry name" value="PAS"/>
</dbReference>
<dbReference type="NCBIfam" id="TIGR00229">
    <property type="entry name" value="sensory_box"/>
    <property type="match status" value="3"/>
</dbReference>
<dbReference type="EC" id="2.7.13.3" evidence="2"/>
<organism evidence="11 12">
    <name type="scientific">Reichenbachiella faecimaris</name>
    <dbReference type="NCBI Taxonomy" id="692418"/>
    <lineage>
        <taxon>Bacteria</taxon>
        <taxon>Pseudomonadati</taxon>
        <taxon>Bacteroidota</taxon>
        <taxon>Cytophagia</taxon>
        <taxon>Cytophagales</taxon>
        <taxon>Reichenbachiellaceae</taxon>
        <taxon>Reichenbachiella</taxon>
    </lineage>
</organism>
<feature type="modified residue" description="4-aspartylphosphate" evidence="6">
    <location>
        <position position="69"/>
    </location>
</feature>
<evidence type="ECO:0000256" key="5">
    <source>
        <dbReference type="ARBA" id="ARBA00022777"/>
    </source>
</evidence>
<dbReference type="InterPro" id="IPR011006">
    <property type="entry name" value="CheY-like_superfamily"/>
</dbReference>
<evidence type="ECO:0000259" key="8">
    <source>
        <dbReference type="PROSITE" id="PS50110"/>
    </source>
</evidence>
<dbReference type="InterPro" id="IPR036890">
    <property type="entry name" value="HATPase_C_sf"/>
</dbReference>
<dbReference type="InterPro" id="IPR005467">
    <property type="entry name" value="His_kinase_dom"/>
</dbReference>
<evidence type="ECO:0000256" key="1">
    <source>
        <dbReference type="ARBA" id="ARBA00000085"/>
    </source>
</evidence>
<evidence type="ECO:0000256" key="3">
    <source>
        <dbReference type="ARBA" id="ARBA00022553"/>
    </source>
</evidence>
<dbReference type="InterPro" id="IPR003594">
    <property type="entry name" value="HATPase_dom"/>
</dbReference>
<evidence type="ECO:0000259" key="9">
    <source>
        <dbReference type="PROSITE" id="PS50112"/>
    </source>
</evidence>
<dbReference type="PROSITE" id="PS50110">
    <property type="entry name" value="RESPONSE_REGULATORY"/>
    <property type="match status" value="1"/>
</dbReference>
<dbReference type="InterPro" id="IPR052162">
    <property type="entry name" value="Sensor_kinase/Photoreceptor"/>
</dbReference>
<dbReference type="Gene3D" id="1.20.5.1930">
    <property type="match status" value="1"/>
</dbReference>
<evidence type="ECO:0000256" key="6">
    <source>
        <dbReference type="PROSITE-ProRule" id="PRU00169"/>
    </source>
</evidence>
<dbReference type="Pfam" id="PF08448">
    <property type="entry name" value="PAS_4"/>
    <property type="match status" value="1"/>
</dbReference>
<dbReference type="GO" id="GO:0000155">
    <property type="term" value="F:phosphorelay sensor kinase activity"/>
    <property type="evidence" value="ECO:0007669"/>
    <property type="project" value="InterPro"/>
</dbReference>
<dbReference type="PANTHER" id="PTHR43304:SF1">
    <property type="entry name" value="PAC DOMAIN-CONTAINING PROTEIN"/>
    <property type="match status" value="1"/>
</dbReference>
<dbReference type="InterPro" id="IPR001789">
    <property type="entry name" value="Sig_transdc_resp-reg_receiver"/>
</dbReference>
<gene>
    <name evidence="11" type="ORF">SAMN04488029_2649</name>
</gene>
<dbReference type="Pfam" id="PF02518">
    <property type="entry name" value="HATPase_c"/>
    <property type="match status" value="1"/>
</dbReference>
<dbReference type="Pfam" id="PF00072">
    <property type="entry name" value="Response_reg"/>
    <property type="match status" value="1"/>
</dbReference>
<dbReference type="CDD" id="cd00156">
    <property type="entry name" value="REC"/>
    <property type="match status" value="1"/>
</dbReference>
<dbReference type="CDD" id="cd00130">
    <property type="entry name" value="PAS"/>
    <property type="match status" value="4"/>
</dbReference>
<dbReference type="GO" id="GO:0046983">
    <property type="term" value="F:protein dimerization activity"/>
    <property type="evidence" value="ECO:0007669"/>
    <property type="project" value="InterPro"/>
</dbReference>
<dbReference type="Gene3D" id="2.10.70.100">
    <property type="match status" value="2"/>
</dbReference>
<evidence type="ECO:0000313" key="12">
    <source>
        <dbReference type="Proteomes" id="UP000192472"/>
    </source>
</evidence>
<accession>A0A1W2GI15</accession>
<feature type="domain" description="PAC" evidence="10">
    <location>
        <begin position="472"/>
        <end position="524"/>
    </location>
</feature>
<dbReference type="Pfam" id="PF08447">
    <property type="entry name" value="PAS_3"/>
    <property type="match status" value="2"/>
</dbReference>
<evidence type="ECO:0000259" key="10">
    <source>
        <dbReference type="PROSITE" id="PS50113"/>
    </source>
</evidence>
<dbReference type="InterPro" id="IPR035965">
    <property type="entry name" value="PAS-like_dom_sf"/>
</dbReference>
<dbReference type="SUPFAM" id="SSF55785">
    <property type="entry name" value="PYP-like sensor domain (PAS domain)"/>
    <property type="match status" value="4"/>
</dbReference>
<dbReference type="Gene3D" id="3.30.450.20">
    <property type="entry name" value="PAS domain"/>
    <property type="match status" value="4"/>
</dbReference>
<dbReference type="GO" id="GO:0016020">
    <property type="term" value="C:membrane"/>
    <property type="evidence" value="ECO:0007669"/>
    <property type="project" value="InterPro"/>
</dbReference>
<keyword evidence="4" id="KW-0808">Transferase</keyword>
<dbReference type="SUPFAM" id="SSF55874">
    <property type="entry name" value="ATPase domain of HSP90 chaperone/DNA topoisomerase II/histidine kinase"/>
    <property type="match status" value="1"/>
</dbReference>
<dbReference type="Proteomes" id="UP000192472">
    <property type="component" value="Unassembled WGS sequence"/>
</dbReference>
<dbReference type="InterPro" id="IPR001610">
    <property type="entry name" value="PAC"/>
</dbReference>
<dbReference type="InterPro" id="IPR013655">
    <property type="entry name" value="PAS_fold_3"/>
</dbReference>
<dbReference type="PANTHER" id="PTHR43304">
    <property type="entry name" value="PHYTOCHROME-LIKE PROTEIN CPH1"/>
    <property type="match status" value="1"/>
</dbReference>
<feature type="domain" description="PAC" evidence="10">
    <location>
        <begin position="219"/>
        <end position="270"/>
    </location>
</feature>
<proteinExistence type="predicted"/>
<dbReference type="InterPro" id="IPR000700">
    <property type="entry name" value="PAS-assoc_C"/>
</dbReference>
<evidence type="ECO:0000313" key="11">
    <source>
        <dbReference type="EMBL" id="SMD35998.1"/>
    </source>
</evidence>
<reference evidence="11 12" key="1">
    <citation type="submission" date="2017-04" db="EMBL/GenBank/DDBJ databases">
        <authorList>
            <person name="Afonso C.L."/>
            <person name="Miller P.J."/>
            <person name="Scott M.A."/>
            <person name="Spackman E."/>
            <person name="Goraichik I."/>
            <person name="Dimitrov K.M."/>
            <person name="Suarez D.L."/>
            <person name="Swayne D.E."/>
        </authorList>
    </citation>
    <scope>NUCLEOTIDE SEQUENCE [LARGE SCALE GENOMIC DNA]</scope>
    <source>
        <strain evidence="11 12">DSM 26133</strain>
    </source>
</reference>
<protein>
    <recommendedName>
        <fullName evidence="2">histidine kinase</fullName>
        <ecNumber evidence="2">2.7.13.3</ecNumber>
    </recommendedName>
</protein>
<dbReference type="CDD" id="cd16917">
    <property type="entry name" value="HATPase_UhpB-NarQ-NarX-like"/>
    <property type="match status" value="1"/>
</dbReference>
<dbReference type="SMART" id="SM00086">
    <property type="entry name" value="PAC"/>
    <property type="match status" value="4"/>
</dbReference>
<dbReference type="RefSeq" id="WP_084373320.1">
    <property type="nucleotide sequence ID" value="NZ_FWYF01000003.1"/>
</dbReference>
<feature type="domain" description="PAC" evidence="10">
    <location>
        <begin position="343"/>
        <end position="396"/>
    </location>
</feature>
<dbReference type="STRING" id="692418.SAMN04488029_2649"/>
<dbReference type="PROSITE" id="PS50113">
    <property type="entry name" value="PAC"/>
    <property type="match status" value="4"/>
</dbReference>
<feature type="domain" description="Response regulatory" evidence="8">
    <location>
        <begin position="18"/>
        <end position="134"/>
    </location>
</feature>
<evidence type="ECO:0000256" key="4">
    <source>
        <dbReference type="ARBA" id="ARBA00022679"/>
    </source>
</evidence>
<dbReference type="Gene3D" id="3.30.565.10">
    <property type="entry name" value="Histidine kinase-like ATPase, C-terminal domain"/>
    <property type="match status" value="1"/>
</dbReference>
<dbReference type="PROSITE" id="PS50109">
    <property type="entry name" value="HIS_KIN"/>
    <property type="match status" value="1"/>
</dbReference>
<feature type="domain" description="PAC" evidence="10">
    <location>
        <begin position="600"/>
        <end position="652"/>
    </location>
</feature>
<dbReference type="InterPro" id="IPR013656">
    <property type="entry name" value="PAS_4"/>
</dbReference>